<reference evidence="1 2" key="1">
    <citation type="journal article" date="2019" name="Sci. Rep.">
        <title>Orb-weaving spider Araneus ventricosus genome elucidates the spidroin gene catalogue.</title>
        <authorList>
            <person name="Kono N."/>
            <person name="Nakamura H."/>
            <person name="Ohtoshi R."/>
            <person name="Moran D.A.P."/>
            <person name="Shinohara A."/>
            <person name="Yoshida Y."/>
            <person name="Fujiwara M."/>
            <person name="Mori M."/>
            <person name="Tomita M."/>
            <person name="Arakawa K."/>
        </authorList>
    </citation>
    <scope>NUCLEOTIDE SEQUENCE [LARGE SCALE GENOMIC DNA]</scope>
</reference>
<comment type="caution">
    <text evidence="1">The sequence shown here is derived from an EMBL/GenBank/DDBJ whole genome shotgun (WGS) entry which is preliminary data.</text>
</comment>
<dbReference type="EMBL" id="BGPR01015914">
    <property type="protein sequence ID" value="GBN71109.1"/>
    <property type="molecule type" value="Genomic_DNA"/>
</dbReference>
<organism evidence="1 2">
    <name type="scientific">Araneus ventricosus</name>
    <name type="common">Orbweaver spider</name>
    <name type="synonym">Epeira ventricosa</name>
    <dbReference type="NCBI Taxonomy" id="182803"/>
    <lineage>
        <taxon>Eukaryota</taxon>
        <taxon>Metazoa</taxon>
        <taxon>Ecdysozoa</taxon>
        <taxon>Arthropoda</taxon>
        <taxon>Chelicerata</taxon>
        <taxon>Arachnida</taxon>
        <taxon>Araneae</taxon>
        <taxon>Araneomorphae</taxon>
        <taxon>Entelegynae</taxon>
        <taxon>Araneoidea</taxon>
        <taxon>Araneidae</taxon>
        <taxon>Araneus</taxon>
    </lineage>
</organism>
<dbReference type="Gene3D" id="2.60.40.2950">
    <property type="match status" value="1"/>
</dbReference>
<sequence>MSFFSPPRKYLVLASNTVRPGQVYRVCVSILESSTPVVVRASLHRDGEQVVGATEMADPHQVTTLLMQVRVLNSDFNQKLVYKSNYYVRDGYTDLEFFQSFDYEMILEIKSCKIIKSFNYFKFQNLLPSKLLGNANLKRHLQFQQLIKENELRSEWGEDVSALLQGFNNPIMQQWLVPEVACIP</sequence>
<evidence type="ECO:0000313" key="2">
    <source>
        <dbReference type="Proteomes" id="UP000499080"/>
    </source>
</evidence>
<accession>A0A4Y2R743</accession>
<keyword evidence="2" id="KW-1185">Reference proteome</keyword>
<protein>
    <submittedName>
        <fullName evidence="1">Uncharacterized protein</fullName>
    </submittedName>
</protein>
<gene>
    <name evidence="1" type="ORF">AVEN_228775_1</name>
</gene>
<dbReference type="Proteomes" id="UP000499080">
    <property type="component" value="Unassembled WGS sequence"/>
</dbReference>
<name>A0A4Y2R743_ARAVE</name>
<proteinExistence type="predicted"/>
<dbReference type="AlphaFoldDB" id="A0A4Y2R743"/>
<evidence type="ECO:0000313" key="1">
    <source>
        <dbReference type="EMBL" id="GBN71109.1"/>
    </source>
</evidence>
<dbReference type="OrthoDB" id="6434241at2759"/>